<proteinExistence type="inferred from homology"/>
<protein>
    <recommendedName>
        <fullName evidence="8">Metallo-dependent phosphatase</fullName>
    </recommendedName>
</protein>
<dbReference type="PRINTS" id="PR01607">
    <property type="entry name" value="APYRASEFAMLY"/>
</dbReference>
<accession>A0A8H5BLR4</accession>
<evidence type="ECO:0000259" key="4">
    <source>
        <dbReference type="Pfam" id="PF00149"/>
    </source>
</evidence>
<evidence type="ECO:0000259" key="5">
    <source>
        <dbReference type="Pfam" id="PF02872"/>
    </source>
</evidence>
<dbReference type="Gene3D" id="3.60.21.10">
    <property type="match status" value="1"/>
</dbReference>
<keyword evidence="2" id="KW-0732">Signal</keyword>
<dbReference type="GO" id="GO:0000166">
    <property type="term" value="F:nucleotide binding"/>
    <property type="evidence" value="ECO:0007669"/>
    <property type="project" value="UniProtKB-KW"/>
</dbReference>
<dbReference type="Pfam" id="PF00149">
    <property type="entry name" value="Metallophos"/>
    <property type="match status" value="1"/>
</dbReference>
<evidence type="ECO:0000256" key="1">
    <source>
        <dbReference type="ARBA" id="ARBA00006654"/>
    </source>
</evidence>
<dbReference type="InterPro" id="IPR006179">
    <property type="entry name" value="5_nucleotidase/apyrase"/>
</dbReference>
<dbReference type="Pfam" id="PF02872">
    <property type="entry name" value="5_nucleotid_C"/>
    <property type="match status" value="1"/>
</dbReference>
<dbReference type="AlphaFoldDB" id="A0A8H5BLR4"/>
<dbReference type="Gene3D" id="3.90.780.10">
    <property type="entry name" value="5'-Nucleotidase, C-terminal domain"/>
    <property type="match status" value="1"/>
</dbReference>
<organism evidence="6 7">
    <name type="scientific">Ephemerocybe angulata</name>
    <dbReference type="NCBI Taxonomy" id="980116"/>
    <lineage>
        <taxon>Eukaryota</taxon>
        <taxon>Fungi</taxon>
        <taxon>Dikarya</taxon>
        <taxon>Basidiomycota</taxon>
        <taxon>Agaricomycotina</taxon>
        <taxon>Agaricomycetes</taxon>
        <taxon>Agaricomycetidae</taxon>
        <taxon>Agaricales</taxon>
        <taxon>Agaricineae</taxon>
        <taxon>Psathyrellaceae</taxon>
        <taxon>Ephemerocybe</taxon>
    </lineage>
</organism>
<evidence type="ECO:0008006" key="8">
    <source>
        <dbReference type="Google" id="ProtNLM"/>
    </source>
</evidence>
<dbReference type="GO" id="GO:0016787">
    <property type="term" value="F:hydrolase activity"/>
    <property type="evidence" value="ECO:0007669"/>
    <property type="project" value="UniProtKB-KW"/>
</dbReference>
<comment type="caution">
    <text evidence="6">The sequence shown here is derived from an EMBL/GenBank/DDBJ whole genome shotgun (WGS) entry which is preliminary data.</text>
</comment>
<dbReference type="EMBL" id="JAACJK010000164">
    <property type="protein sequence ID" value="KAF5324472.1"/>
    <property type="molecule type" value="Genomic_DNA"/>
</dbReference>
<sequence>MASETTHLSLLHFNDVYRVTPQKISPSSPDTFDVTQFAWIVNDLRSRWPKSEEGRPDGLLLFSGDVFSPSVESSVTRGSHMVPVLNELGIDVTVTGNHDFDFGYPHLTTLLADVNFPWVLSNIVDTTTGAVPKGLKEFKVFERAGTRIGVIGIVEPDWIATVASWPPEFKYKSMKDTSIDLSKRLRDPEGEHKCDIIIALTHSRIPNDITLAKELLAFTPSHQKNNPIEGAHGVDILFGGHDHLYYAGKGVDHWENFDPSQPMLGAEGDVGDVLVVKSGSDFKDLSEIQLTLRGTEPGSVRRKVISEIRGVRHTTKADTPKNEKMVELLKKLLSSVGDTLKAPVCKTSVMLDLRSTHIRTTESVAGNLFADIVRHAYDDTLSMNGHDGSDGVLICAGTLRGDSTYGPGLITIGDILEILPFEDPLIVIEADGETLWGALEGGLSKWPAQEGRFPVISGMKVTWDSRKAPGERVTGVWMIREADDADAVFLEPVKREKGDQKYTLVTREYMADGHDGFLPLKGCHRLVDEECGTMMSSIVRKYFLGSQFVKKMIRLKADNEEFGPKVQAAIAYEKGQSKAKTLWKTALEKVIKQQRSKSHYRNQLNVCSVQHMSSVDPFNGQRARRGEPCGYIVDSGAGEDLIVISPAIDGRFKDEGRA</sequence>
<evidence type="ECO:0000313" key="7">
    <source>
        <dbReference type="Proteomes" id="UP000541558"/>
    </source>
</evidence>
<evidence type="ECO:0000256" key="2">
    <source>
        <dbReference type="ARBA" id="ARBA00022729"/>
    </source>
</evidence>
<dbReference type="Proteomes" id="UP000541558">
    <property type="component" value="Unassembled WGS sequence"/>
</dbReference>
<keyword evidence="3" id="KW-0378">Hydrolase</keyword>
<dbReference type="PANTHER" id="PTHR11575:SF48">
    <property type="entry name" value="5'-NUCLEOTIDASE"/>
    <property type="match status" value="1"/>
</dbReference>
<dbReference type="GO" id="GO:0009166">
    <property type="term" value="P:nucleotide catabolic process"/>
    <property type="evidence" value="ECO:0007669"/>
    <property type="project" value="InterPro"/>
</dbReference>
<dbReference type="PANTHER" id="PTHR11575">
    <property type="entry name" value="5'-NUCLEOTIDASE-RELATED"/>
    <property type="match status" value="1"/>
</dbReference>
<evidence type="ECO:0000313" key="6">
    <source>
        <dbReference type="EMBL" id="KAF5324472.1"/>
    </source>
</evidence>
<gene>
    <name evidence="6" type="ORF">D9611_004526</name>
</gene>
<feature type="domain" description="Calcineurin-like phosphoesterase" evidence="4">
    <location>
        <begin position="11"/>
        <end position="244"/>
    </location>
</feature>
<comment type="similarity">
    <text evidence="1 3">Belongs to the 5'-nucleotidase family.</text>
</comment>
<evidence type="ECO:0000256" key="3">
    <source>
        <dbReference type="RuleBase" id="RU362119"/>
    </source>
</evidence>
<name>A0A8H5BLR4_9AGAR</name>
<feature type="domain" description="5'-Nucleotidase C-terminal" evidence="5">
    <location>
        <begin position="347"/>
        <end position="517"/>
    </location>
</feature>
<reference evidence="6 7" key="1">
    <citation type="journal article" date="2020" name="ISME J.">
        <title>Uncovering the hidden diversity of litter-decomposition mechanisms in mushroom-forming fungi.</title>
        <authorList>
            <person name="Floudas D."/>
            <person name="Bentzer J."/>
            <person name="Ahren D."/>
            <person name="Johansson T."/>
            <person name="Persson P."/>
            <person name="Tunlid A."/>
        </authorList>
    </citation>
    <scope>NUCLEOTIDE SEQUENCE [LARGE SCALE GENOMIC DNA]</scope>
    <source>
        <strain evidence="6 7">CBS 175.51</strain>
    </source>
</reference>
<dbReference type="OrthoDB" id="10252235at2759"/>
<dbReference type="InterPro" id="IPR008334">
    <property type="entry name" value="5'-Nucleotdase_C"/>
</dbReference>
<dbReference type="SUPFAM" id="SSF55816">
    <property type="entry name" value="5'-nucleotidase (syn. UDP-sugar hydrolase), C-terminal domain"/>
    <property type="match status" value="1"/>
</dbReference>
<dbReference type="SUPFAM" id="SSF56300">
    <property type="entry name" value="Metallo-dependent phosphatases"/>
    <property type="match status" value="1"/>
</dbReference>
<dbReference type="InterPro" id="IPR004843">
    <property type="entry name" value="Calcineurin-like_PHP"/>
</dbReference>
<keyword evidence="7" id="KW-1185">Reference proteome</keyword>
<dbReference type="InterPro" id="IPR036907">
    <property type="entry name" value="5'-Nucleotdase_C_sf"/>
</dbReference>
<dbReference type="InterPro" id="IPR029052">
    <property type="entry name" value="Metallo-depent_PP-like"/>
</dbReference>
<keyword evidence="3" id="KW-0547">Nucleotide-binding</keyword>